<evidence type="ECO:0000256" key="2">
    <source>
        <dbReference type="ARBA" id="ARBA00022679"/>
    </source>
</evidence>
<dbReference type="Gene3D" id="3.40.50.2000">
    <property type="entry name" value="Glycogen Phosphorylase B"/>
    <property type="match status" value="2"/>
</dbReference>
<evidence type="ECO:0000313" key="3">
    <source>
        <dbReference type="EMBL" id="CAI9763273.1"/>
    </source>
</evidence>
<protein>
    <submittedName>
        <fullName evidence="3">Uncharacterized protein</fullName>
    </submittedName>
</protein>
<gene>
    <name evidence="3" type="ORF">FPE_LOCUS10703</name>
</gene>
<keyword evidence="2" id="KW-0808">Transferase</keyword>
<dbReference type="GO" id="GO:0080044">
    <property type="term" value="F:quercetin 7-O-glucosyltransferase activity"/>
    <property type="evidence" value="ECO:0007669"/>
    <property type="project" value="TreeGrafter"/>
</dbReference>
<dbReference type="EMBL" id="OU503041">
    <property type="protein sequence ID" value="CAI9763273.1"/>
    <property type="molecule type" value="Genomic_DNA"/>
</dbReference>
<dbReference type="FunFam" id="3.40.50.2000:FF:000108">
    <property type="entry name" value="UDP-glycosyltransferase 83A1"/>
    <property type="match status" value="1"/>
</dbReference>
<comment type="similarity">
    <text evidence="1">Belongs to the UDP-glycosyltransferase family.</text>
</comment>
<dbReference type="GO" id="GO:0080043">
    <property type="term" value="F:quercetin 3-O-glucosyltransferase activity"/>
    <property type="evidence" value="ECO:0007669"/>
    <property type="project" value="TreeGrafter"/>
</dbReference>
<dbReference type="PANTHER" id="PTHR11926:SF1412">
    <property type="entry name" value="UDP-GLYCOSYLTRANSFERASE 83A1-LIKE"/>
    <property type="match status" value="1"/>
</dbReference>
<proteinExistence type="inferred from homology"/>
<reference evidence="3" key="1">
    <citation type="submission" date="2023-05" db="EMBL/GenBank/DDBJ databases">
        <authorList>
            <person name="Huff M."/>
        </authorList>
    </citation>
    <scope>NUCLEOTIDE SEQUENCE</scope>
</reference>
<accession>A0AAD2DSU1</accession>
<name>A0AAD2DSU1_9LAMI</name>
<keyword evidence="4" id="KW-1185">Reference proteome</keyword>
<dbReference type="Pfam" id="PF00201">
    <property type="entry name" value="UDPGT"/>
    <property type="match status" value="1"/>
</dbReference>
<organism evidence="3 4">
    <name type="scientific">Fraxinus pennsylvanica</name>
    <dbReference type="NCBI Taxonomy" id="56036"/>
    <lineage>
        <taxon>Eukaryota</taxon>
        <taxon>Viridiplantae</taxon>
        <taxon>Streptophyta</taxon>
        <taxon>Embryophyta</taxon>
        <taxon>Tracheophyta</taxon>
        <taxon>Spermatophyta</taxon>
        <taxon>Magnoliopsida</taxon>
        <taxon>eudicotyledons</taxon>
        <taxon>Gunneridae</taxon>
        <taxon>Pentapetalae</taxon>
        <taxon>asterids</taxon>
        <taxon>lamiids</taxon>
        <taxon>Lamiales</taxon>
        <taxon>Oleaceae</taxon>
        <taxon>Oleeae</taxon>
        <taxon>Fraxinus</taxon>
    </lineage>
</organism>
<dbReference type="CDD" id="cd03784">
    <property type="entry name" value="GT1_Gtf-like"/>
    <property type="match status" value="1"/>
</dbReference>
<evidence type="ECO:0000256" key="1">
    <source>
        <dbReference type="ARBA" id="ARBA00009995"/>
    </source>
</evidence>
<dbReference type="FunFam" id="3.40.50.2000:FF:000061">
    <property type="entry name" value="UDP-glycosyltransferase 83A1"/>
    <property type="match status" value="1"/>
</dbReference>
<dbReference type="Proteomes" id="UP000834106">
    <property type="component" value="Chromosome 6"/>
</dbReference>
<dbReference type="AlphaFoldDB" id="A0AAD2DSU1"/>
<dbReference type="PANTHER" id="PTHR11926">
    <property type="entry name" value="GLUCOSYL/GLUCURONOSYL TRANSFERASES"/>
    <property type="match status" value="1"/>
</dbReference>
<evidence type="ECO:0000313" key="4">
    <source>
        <dbReference type="Proteomes" id="UP000834106"/>
    </source>
</evidence>
<sequence>MEKTMRNPHILIIPFPAQGHVIPAMELALNLARHDFKVTFVNSEFNYERVTKALSETDSFPELVQMVSLPDGLKPSDDRSDGTKLWGSTFDVMPGELMALIERINGSESDKVSCVIADATMAWALEVAEEMGIKKAAFWPAAAALLALVFSIPSLVEDGILDSNGQPMKKQSIQLSPTMPFIKTTDFIWNCMLDEVQRKLIFKFLTKIIEPTKLAERLICNSSNWLESGTFASYPDILPIGPLLASNRLGKSTGYFWREDSGCLAWLDQQPPHSVVYVAFGSSTLFDRNQFEELALGLELTNMPFLWVVRENIIEDLNNAYPTGFKERMDRRGCIVSWAPQQKVLSHPSTACFMSHCGWNSTLEGISNGIPFLCWPYFGDQIFNQSYICDYWKIGLELNKDESGIIRREEIKNKLERVLGEEGFKGRVLDLQAQILNSVREGGSSHKNFDDFLSWIKD</sequence>
<dbReference type="InterPro" id="IPR002213">
    <property type="entry name" value="UDP_glucos_trans"/>
</dbReference>
<dbReference type="SUPFAM" id="SSF53756">
    <property type="entry name" value="UDP-Glycosyltransferase/glycogen phosphorylase"/>
    <property type="match status" value="1"/>
</dbReference>